<dbReference type="PANTHER" id="PTHR47668">
    <property type="entry name" value="DIENELACTONE HYDROLASE FAMILY PROTEIN (AFU_ORTHOLOGUE AFUA_6G01940)"/>
    <property type="match status" value="1"/>
</dbReference>
<evidence type="ECO:0000313" key="1">
    <source>
        <dbReference type="EMBL" id="RKO90176.1"/>
    </source>
</evidence>
<dbReference type="InterPro" id="IPR029058">
    <property type="entry name" value="AB_hydrolase_fold"/>
</dbReference>
<keyword evidence="2" id="KW-1185">Reference proteome</keyword>
<proteinExistence type="predicted"/>
<gene>
    <name evidence="1" type="ORF">BDK51DRAFT_52060</name>
</gene>
<reference evidence="2" key="1">
    <citation type="journal article" date="2018" name="Nat. Microbiol.">
        <title>Leveraging single-cell genomics to expand the fungal tree of life.</title>
        <authorList>
            <person name="Ahrendt S.R."/>
            <person name="Quandt C.A."/>
            <person name="Ciobanu D."/>
            <person name="Clum A."/>
            <person name="Salamov A."/>
            <person name="Andreopoulos B."/>
            <person name="Cheng J.F."/>
            <person name="Woyke T."/>
            <person name="Pelin A."/>
            <person name="Henrissat B."/>
            <person name="Reynolds N.K."/>
            <person name="Benny G.L."/>
            <person name="Smith M.E."/>
            <person name="James T.Y."/>
            <person name="Grigoriev I.V."/>
        </authorList>
    </citation>
    <scope>NUCLEOTIDE SEQUENCE [LARGE SCALE GENOMIC DNA]</scope>
</reference>
<dbReference type="OrthoDB" id="2147163at2759"/>
<dbReference type="Proteomes" id="UP000269721">
    <property type="component" value="Unassembled WGS sequence"/>
</dbReference>
<dbReference type="PANTHER" id="PTHR47668:SF1">
    <property type="entry name" value="DIENELACTONE HYDROLASE DOMAIN-CONTAINING PROTEIN-RELATED"/>
    <property type="match status" value="1"/>
</dbReference>
<dbReference type="AlphaFoldDB" id="A0A4P9WI00"/>
<dbReference type="EMBL" id="KZ995690">
    <property type="protein sequence ID" value="RKO90176.1"/>
    <property type="molecule type" value="Genomic_DNA"/>
</dbReference>
<evidence type="ECO:0008006" key="3">
    <source>
        <dbReference type="Google" id="ProtNLM"/>
    </source>
</evidence>
<name>A0A4P9WI00_9FUNG</name>
<protein>
    <recommendedName>
        <fullName evidence="3">Dienelactone hydrolase domain-containing protein</fullName>
    </recommendedName>
</protein>
<evidence type="ECO:0000313" key="2">
    <source>
        <dbReference type="Proteomes" id="UP000269721"/>
    </source>
</evidence>
<accession>A0A4P9WI00</accession>
<dbReference type="Gene3D" id="3.40.50.1820">
    <property type="entry name" value="alpha/beta hydrolase"/>
    <property type="match status" value="1"/>
</dbReference>
<organism evidence="1 2">
    <name type="scientific">Blyttiomyces helicus</name>
    <dbReference type="NCBI Taxonomy" id="388810"/>
    <lineage>
        <taxon>Eukaryota</taxon>
        <taxon>Fungi</taxon>
        <taxon>Fungi incertae sedis</taxon>
        <taxon>Chytridiomycota</taxon>
        <taxon>Chytridiomycota incertae sedis</taxon>
        <taxon>Chytridiomycetes</taxon>
        <taxon>Chytridiomycetes incertae sedis</taxon>
        <taxon>Blyttiomyces</taxon>
    </lineage>
</organism>
<sequence>MPTTVIPHVPACCNTAPFESEYAPKGTFERIGDLPVYFVGEKGSKAVLPALRRSLPRMGDFFRGDPWIKMPLVMSELMDHLNRTVPWPVVDTDMKSVTAHLRAEGASSVGAIGLCWSAGQVARGPLEGAFDAIAAAHPWQVNKQVLTPVPCPIALLPSNDLLEVFETMGHGFLAARANYANEDNARCAREALTILAKFFHENLKA</sequence>